<gene>
    <name evidence="2" type="ORF">SPRG_13026</name>
</gene>
<dbReference type="Proteomes" id="UP000030745">
    <property type="component" value="Unassembled WGS sequence"/>
</dbReference>
<dbReference type="GeneID" id="24134935"/>
<keyword evidence="3" id="KW-1185">Reference proteome</keyword>
<dbReference type="AlphaFoldDB" id="A0A067BTX7"/>
<protein>
    <submittedName>
        <fullName evidence="2">Uncharacterized protein</fullName>
    </submittedName>
</protein>
<evidence type="ECO:0000313" key="3">
    <source>
        <dbReference type="Proteomes" id="UP000030745"/>
    </source>
</evidence>
<dbReference type="PANTHER" id="PTHR37508">
    <property type="entry name" value="TRANSMEMBRANE PROTEIN"/>
    <property type="match status" value="1"/>
</dbReference>
<sequence length="434" mass="47541">MTTNFVDPTSAMESLDNYETDVQPALANGQLMQKVVAKEKSLAATSGQQCMQSLKDAAYYLETAIAASHGHPCNTSIIGLTSRYQTLVVDTDIACANYLSSSMEALKYYKYAFFFVGEGDIDEAKTLLQATADIAASLEAIAEALEQQSTTAVREAEASLEVTSKASALAHETKDKAAQARDAASALKEEREKRKTDEENAINAAKTTLDAAARARQVQDNVDMADINVLWGLCRVSREGERAKLKHLQELENAQWTEYLIVLKKQQENNQAINDLALELASLDAKGATYERAVKALEMTVTTLGGIKTCFEEVRKFWAMLKNHCHKIAGPNTILETSFMAVAQKGTGLLVKVMTDDWYRWLALAKTNYAAVLGMADVKTTVARIMSTLPNSAEASKRLPALIKGLKSKLKDSNTHLQNQIEEQTKKQTAIVAD</sequence>
<feature type="region of interest" description="Disordered" evidence="1">
    <location>
        <begin position="170"/>
        <end position="198"/>
    </location>
</feature>
<dbReference type="OrthoDB" id="10373474at2759"/>
<proteinExistence type="predicted"/>
<dbReference type="OMA" id="TCFEEVR"/>
<feature type="compositionally biased region" description="Basic and acidic residues" evidence="1">
    <location>
        <begin position="187"/>
        <end position="198"/>
    </location>
</feature>
<reference evidence="2 3" key="1">
    <citation type="journal article" date="2013" name="PLoS Genet.">
        <title>Distinctive expansion of potential virulence genes in the genome of the oomycete fish pathogen Saprolegnia parasitica.</title>
        <authorList>
            <person name="Jiang R.H."/>
            <person name="de Bruijn I."/>
            <person name="Haas B.J."/>
            <person name="Belmonte R."/>
            <person name="Lobach L."/>
            <person name="Christie J."/>
            <person name="van den Ackerveken G."/>
            <person name="Bottin A."/>
            <person name="Bulone V."/>
            <person name="Diaz-Moreno S.M."/>
            <person name="Dumas B."/>
            <person name="Fan L."/>
            <person name="Gaulin E."/>
            <person name="Govers F."/>
            <person name="Grenville-Briggs L.J."/>
            <person name="Horner N.R."/>
            <person name="Levin J.Z."/>
            <person name="Mammella M."/>
            <person name="Meijer H.J."/>
            <person name="Morris P."/>
            <person name="Nusbaum C."/>
            <person name="Oome S."/>
            <person name="Phillips A.J."/>
            <person name="van Rooyen D."/>
            <person name="Rzeszutek E."/>
            <person name="Saraiva M."/>
            <person name="Secombes C.J."/>
            <person name="Seidl M.F."/>
            <person name="Snel B."/>
            <person name="Stassen J.H."/>
            <person name="Sykes S."/>
            <person name="Tripathy S."/>
            <person name="van den Berg H."/>
            <person name="Vega-Arreguin J.C."/>
            <person name="Wawra S."/>
            <person name="Young S.K."/>
            <person name="Zeng Q."/>
            <person name="Dieguez-Uribeondo J."/>
            <person name="Russ C."/>
            <person name="Tyler B.M."/>
            <person name="van West P."/>
        </authorList>
    </citation>
    <scope>NUCLEOTIDE SEQUENCE [LARGE SCALE GENOMIC DNA]</scope>
    <source>
        <strain evidence="2 3">CBS 223.65</strain>
    </source>
</reference>
<dbReference type="VEuPathDB" id="FungiDB:SPRG_13026"/>
<organism evidence="2 3">
    <name type="scientific">Saprolegnia parasitica (strain CBS 223.65)</name>
    <dbReference type="NCBI Taxonomy" id="695850"/>
    <lineage>
        <taxon>Eukaryota</taxon>
        <taxon>Sar</taxon>
        <taxon>Stramenopiles</taxon>
        <taxon>Oomycota</taxon>
        <taxon>Saprolegniomycetes</taxon>
        <taxon>Saprolegniales</taxon>
        <taxon>Saprolegniaceae</taxon>
        <taxon>Saprolegnia</taxon>
    </lineage>
</organism>
<dbReference type="KEGG" id="spar:SPRG_13026"/>
<evidence type="ECO:0000256" key="1">
    <source>
        <dbReference type="SAM" id="MobiDB-lite"/>
    </source>
</evidence>
<name>A0A067BTX7_SAPPC</name>
<dbReference type="RefSeq" id="XP_012207610.1">
    <property type="nucleotide sequence ID" value="XM_012352220.1"/>
</dbReference>
<accession>A0A067BTX7</accession>
<dbReference type="PANTHER" id="PTHR37508:SF1">
    <property type="entry name" value="TRANSMEMBRANE PROTEIN"/>
    <property type="match status" value="1"/>
</dbReference>
<evidence type="ECO:0000313" key="2">
    <source>
        <dbReference type="EMBL" id="KDO21688.1"/>
    </source>
</evidence>
<dbReference type="EMBL" id="KK583282">
    <property type="protein sequence ID" value="KDO21688.1"/>
    <property type="molecule type" value="Genomic_DNA"/>
</dbReference>